<dbReference type="EMBL" id="JH660645">
    <property type="protein sequence ID" value="EIM27590.1"/>
    <property type="molecule type" value="Genomic_DNA"/>
</dbReference>
<sequence length="325" mass="35078">MHSNLRIHIENDPATPSLMLDEQALRQRLNAIPGLSVAISVNSTGRSESIGHNADILLACRKLNIDEAKAANPNLRFVQTISAGVEAYLDHLPADVSLANASGVHAAKGAEFILCAALMLNFSIPHFVTDKEHCVWAPKFGGTIAERKVLMLGVGSIGSAAARALRSQGAYVIGITRSGAPHNDLNESYPIERLDQVLDQADLVVCTLPLTPGTRNLMNAERLARLKPGCGIVNVGRAGVIDYQALEDRLRSGDLSGAVLDVFPEEPLPVAHSLWDCPRLVITPHCSLDDHTTYMNACLDIFAENVGRFARGEDLINEIDRHAGY</sequence>
<organism evidence="4 5">
    <name type="scientific">Microvirga lotononidis</name>
    <dbReference type="NCBI Taxonomy" id="864069"/>
    <lineage>
        <taxon>Bacteria</taxon>
        <taxon>Pseudomonadati</taxon>
        <taxon>Pseudomonadota</taxon>
        <taxon>Alphaproteobacteria</taxon>
        <taxon>Hyphomicrobiales</taxon>
        <taxon>Methylobacteriaceae</taxon>
        <taxon>Microvirga</taxon>
    </lineage>
</organism>
<evidence type="ECO:0000313" key="5">
    <source>
        <dbReference type="Proteomes" id="UP000003947"/>
    </source>
</evidence>
<gene>
    <name evidence="4" type="ORF">MicloDRAFT_00041600</name>
</gene>
<protein>
    <submittedName>
        <fullName evidence="4">Phosphoglycerate dehydrogenase-like oxidoreductase</fullName>
    </submittedName>
</protein>
<dbReference type="GO" id="GO:0016491">
    <property type="term" value="F:oxidoreductase activity"/>
    <property type="evidence" value="ECO:0007669"/>
    <property type="project" value="UniProtKB-KW"/>
</dbReference>
<feature type="domain" description="D-isomer specific 2-hydroxyacid dehydrogenase NAD-binding" evidence="3">
    <location>
        <begin position="139"/>
        <end position="287"/>
    </location>
</feature>
<dbReference type="GO" id="GO:0051287">
    <property type="term" value="F:NAD binding"/>
    <property type="evidence" value="ECO:0007669"/>
    <property type="project" value="InterPro"/>
</dbReference>
<reference evidence="4 5" key="1">
    <citation type="submission" date="2012-02" db="EMBL/GenBank/DDBJ databases">
        <title>Improved High-Quality Draft sequence of Microvirga sp. WSM3557.</title>
        <authorList>
            <consortium name="US DOE Joint Genome Institute"/>
            <person name="Lucas S."/>
            <person name="Han J."/>
            <person name="Lapidus A."/>
            <person name="Cheng J.-F."/>
            <person name="Goodwin L."/>
            <person name="Pitluck S."/>
            <person name="Peters L."/>
            <person name="Zhang X."/>
            <person name="Detter J.C."/>
            <person name="Han C."/>
            <person name="Tapia R."/>
            <person name="Land M."/>
            <person name="Hauser L."/>
            <person name="Kyrpides N."/>
            <person name="Ivanova N."/>
            <person name="Pagani I."/>
            <person name="Brau L."/>
            <person name="Yates R."/>
            <person name="O'Hara G."/>
            <person name="Rui T."/>
            <person name="Howieson J."/>
            <person name="Reeve W."/>
            <person name="Woyke T."/>
        </authorList>
    </citation>
    <scope>NUCLEOTIDE SEQUENCE [LARGE SCALE GENOMIC DNA]</scope>
    <source>
        <strain evidence="4 5">WSM3557</strain>
    </source>
</reference>
<accession>I4YUE8</accession>
<dbReference type="PANTHER" id="PTHR43333">
    <property type="entry name" value="2-HACID_DH_C DOMAIN-CONTAINING PROTEIN"/>
    <property type="match status" value="1"/>
</dbReference>
<dbReference type="STRING" id="864069.MicloDRAFT_00041600"/>
<dbReference type="eggNOG" id="COG0111">
    <property type="taxonomic scope" value="Bacteria"/>
</dbReference>
<dbReference type="Proteomes" id="UP000003947">
    <property type="component" value="Unassembled WGS sequence"/>
</dbReference>
<dbReference type="Gene3D" id="3.40.50.720">
    <property type="entry name" value="NAD(P)-binding Rossmann-like Domain"/>
    <property type="match status" value="2"/>
</dbReference>
<dbReference type="PANTHER" id="PTHR43333:SF1">
    <property type="entry name" value="D-ISOMER SPECIFIC 2-HYDROXYACID DEHYDROGENASE NAD-BINDING DOMAIN-CONTAINING PROTEIN"/>
    <property type="match status" value="1"/>
</dbReference>
<dbReference type="SUPFAM" id="SSF51735">
    <property type="entry name" value="NAD(P)-binding Rossmann-fold domains"/>
    <property type="match status" value="1"/>
</dbReference>
<keyword evidence="2" id="KW-0520">NAD</keyword>
<dbReference type="HOGENOM" id="CLU_019796_1_0_5"/>
<dbReference type="RefSeq" id="WP_009763640.1">
    <property type="nucleotide sequence ID" value="NZ_CP141048.1"/>
</dbReference>
<evidence type="ECO:0000256" key="1">
    <source>
        <dbReference type="ARBA" id="ARBA00023002"/>
    </source>
</evidence>
<keyword evidence="1" id="KW-0560">Oxidoreductase</keyword>
<evidence type="ECO:0000256" key="2">
    <source>
        <dbReference type="ARBA" id="ARBA00023027"/>
    </source>
</evidence>
<dbReference type="Pfam" id="PF02826">
    <property type="entry name" value="2-Hacid_dh_C"/>
    <property type="match status" value="1"/>
</dbReference>
<proteinExistence type="predicted"/>
<keyword evidence="5" id="KW-1185">Reference proteome</keyword>
<dbReference type="AlphaFoldDB" id="I4YUE8"/>
<dbReference type="CDD" id="cd05300">
    <property type="entry name" value="2-Hacid_dh_1"/>
    <property type="match status" value="1"/>
</dbReference>
<evidence type="ECO:0000313" key="4">
    <source>
        <dbReference type="EMBL" id="EIM27590.1"/>
    </source>
</evidence>
<evidence type="ECO:0000259" key="3">
    <source>
        <dbReference type="Pfam" id="PF02826"/>
    </source>
</evidence>
<dbReference type="SUPFAM" id="SSF52283">
    <property type="entry name" value="Formate/glycerate dehydrogenase catalytic domain-like"/>
    <property type="match status" value="1"/>
</dbReference>
<name>I4YUE8_9HYPH</name>
<dbReference type="InterPro" id="IPR036291">
    <property type="entry name" value="NAD(P)-bd_dom_sf"/>
</dbReference>
<dbReference type="PATRIC" id="fig|864069.3.peg.4507"/>
<dbReference type="InterPro" id="IPR006140">
    <property type="entry name" value="D-isomer_DH_NAD-bd"/>
</dbReference>